<name>A0A1H6G7H7_9EURY</name>
<sequence>MTTNDRPRPPSALEQDVRERLAALESSDVETLRVASDYLEELAAWKVATAEASSKEGCDEQSEGEPDPDEYPADVPDRASVSVKEIAGTTYHYYQWRESDRIESKTVQR</sequence>
<keyword evidence="3" id="KW-1185">Reference proteome</keyword>
<dbReference type="Proteomes" id="UP000199112">
    <property type="component" value="Unassembled WGS sequence"/>
</dbReference>
<feature type="region of interest" description="Disordered" evidence="1">
    <location>
        <begin position="49"/>
        <end position="80"/>
    </location>
</feature>
<dbReference type="OrthoDB" id="204292at2157"/>
<dbReference type="EMBL" id="FNWL01000005">
    <property type="protein sequence ID" value="SEH17944.1"/>
    <property type="molecule type" value="Genomic_DNA"/>
</dbReference>
<evidence type="ECO:0000313" key="3">
    <source>
        <dbReference type="Proteomes" id="UP000199112"/>
    </source>
</evidence>
<dbReference type="AlphaFoldDB" id="A0A1H6G7H7"/>
<accession>A0A1H6G7H7</accession>
<dbReference type="RefSeq" id="WP_090508321.1">
    <property type="nucleotide sequence ID" value="NZ_FNWL01000005.1"/>
</dbReference>
<organism evidence="2 3">
    <name type="scientific">Natronorubrum sediminis</name>
    <dbReference type="NCBI Taxonomy" id="640943"/>
    <lineage>
        <taxon>Archaea</taxon>
        <taxon>Methanobacteriati</taxon>
        <taxon>Methanobacteriota</taxon>
        <taxon>Stenosarchaea group</taxon>
        <taxon>Halobacteria</taxon>
        <taxon>Halobacteriales</taxon>
        <taxon>Natrialbaceae</taxon>
        <taxon>Natronorubrum</taxon>
    </lineage>
</organism>
<evidence type="ECO:0000256" key="1">
    <source>
        <dbReference type="SAM" id="MobiDB-lite"/>
    </source>
</evidence>
<reference evidence="3" key="1">
    <citation type="submission" date="2016-10" db="EMBL/GenBank/DDBJ databases">
        <authorList>
            <person name="Varghese N."/>
            <person name="Submissions S."/>
        </authorList>
    </citation>
    <scope>NUCLEOTIDE SEQUENCE [LARGE SCALE GENOMIC DNA]</scope>
    <source>
        <strain evidence="3">CGMCC 1.8981</strain>
    </source>
</reference>
<proteinExistence type="predicted"/>
<gene>
    <name evidence="2" type="ORF">SAMN04487967_3484</name>
</gene>
<feature type="compositionally biased region" description="Acidic residues" evidence="1">
    <location>
        <begin position="59"/>
        <end position="72"/>
    </location>
</feature>
<evidence type="ECO:0000313" key="2">
    <source>
        <dbReference type="EMBL" id="SEH17944.1"/>
    </source>
</evidence>
<protein>
    <submittedName>
        <fullName evidence="2">Uncharacterized protein</fullName>
    </submittedName>
</protein>